<dbReference type="InterPro" id="IPR011419">
    <property type="entry name" value="ATP12_ATP_synth-F1-assembly"/>
</dbReference>
<dbReference type="InterPro" id="IPR042272">
    <property type="entry name" value="ATP12_ATP_synth-F1-assembly_N"/>
</dbReference>
<keyword evidence="2" id="KW-0809">Transit peptide</keyword>
<accession>A0A8J6Z6M1</accession>
<evidence type="ECO:0000313" key="4">
    <source>
        <dbReference type="EMBL" id="MBE3637400.1"/>
    </source>
</evidence>
<dbReference type="GO" id="GO:0043461">
    <property type="term" value="P:proton-transporting ATP synthase complex assembly"/>
    <property type="evidence" value="ECO:0007669"/>
    <property type="project" value="InterPro"/>
</dbReference>
<sequence length="237" mass="25159">MADWAPKRFWKAAEAVETAEGWTVRLDGRAVKTPAKAALLLPSRAFAEAVAGEWDAQVETVDPATMPLTRLANSAIDNVAHQHAAVAAMLSEYGGTDLLCYRAEAPADLADAQGAAWDPLLIWSAGQFGAPLDTGAGVMHLPQPPASLAALAAEVHALDAFELSAFHDLVTISGSLVIALAVIHGAITPHDAWTASRIDEDWQARQWGEDEEAAAIAALKREAFLTAHRAFTLIRAI</sequence>
<name>A0A8J6Z6M1_9RHOB</name>
<organism evidence="4 5">
    <name type="scientific">Mangrovicoccus algicola</name>
    <dbReference type="NCBI Taxonomy" id="2771008"/>
    <lineage>
        <taxon>Bacteria</taxon>
        <taxon>Pseudomonadati</taxon>
        <taxon>Pseudomonadota</taxon>
        <taxon>Alphaproteobacteria</taxon>
        <taxon>Rhodobacterales</taxon>
        <taxon>Paracoccaceae</taxon>
        <taxon>Mangrovicoccus</taxon>
    </lineage>
</organism>
<evidence type="ECO:0000256" key="1">
    <source>
        <dbReference type="ARBA" id="ARBA00008231"/>
    </source>
</evidence>
<evidence type="ECO:0000256" key="3">
    <source>
        <dbReference type="ARBA" id="ARBA00023186"/>
    </source>
</evidence>
<dbReference type="EMBL" id="JACVXA010000008">
    <property type="protein sequence ID" value="MBE3637400.1"/>
    <property type="molecule type" value="Genomic_DNA"/>
</dbReference>
<dbReference type="Pfam" id="PF07542">
    <property type="entry name" value="ATP12"/>
    <property type="match status" value="1"/>
</dbReference>
<dbReference type="AlphaFoldDB" id="A0A8J6Z6M1"/>
<comment type="similarity">
    <text evidence="1">Belongs to the ATP12 family.</text>
</comment>
<keyword evidence="5" id="KW-1185">Reference proteome</keyword>
<protein>
    <submittedName>
        <fullName evidence="4">ATPase</fullName>
    </submittedName>
</protein>
<dbReference type="Gene3D" id="3.30.2180.10">
    <property type="entry name" value="ATP12-like"/>
    <property type="match status" value="1"/>
</dbReference>
<dbReference type="RefSeq" id="WP_193179946.1">
    <property type="nucleotide sequence ID" value="NZ_JACVXA010000008.1"/>
</dbReference>
<dbReference type="PANTHER" id="PTHR21013">
    <property type="entry name" value="ATP SYNTHASE MITOCHONDRIAL F1 COMPLEX ASSEMBLY FACTOR 2/ATP12 PROTEIN, MITOCHONDRIAL PRECURSOR"/>
    <property type="match status" value="1"/>
</dbReference>
<dbReference type="InterPro" id="IPR023335">
    <property type="entry name" value="ATP12_ortho_dom_sf"/>
</dbReference>
<proteinExistence type="inferred from homology"/>
<evidence type="ECO:0000313" key="5">
    <source>
        <dbReference type="Proteomes" id="UP000609121"/>
    </source>
</evidence>
<reference evidence="4" key="1">
    <citation type="submission" date="2020-09" db="EMBL/GenBank/DDBJ databases">
        <title>A novel bacterium of genus Mangrovicoccus, isolated from South China Sea.</title>
        <authorList>
            <person name="Huang H."/>
            <person name="Mo K."/>
            <person name="Hu Y."/>
        </authorList>
    </citation>
    <scope>NUCLEOTIDE SEQUENCE</scope>
    <source>
        <strain evidence="4">HB182678</strain>
    </source>
</reference>
<keyword evidence="3" id="KW-0143">Chaperone</keyword>
<comment type="caution">
    <text evidence="4">The sequence shown here is derived from an EMBL/GenBank/DDBJ whole genome shotgun (WGS) entry which is preliminary data.</text>
</comment>
<dbReference type="PANTHER" id="PTHR21013:SF10">
    <property type="entry name" value="ATP SYNTHASE MITOCHONDRIAL F1 COMPLEX ASSEMBLY FACTOR 2"/>
    <property type="match status" value="1"/>
</dbReference>
<gene>
    <name evidence="4" type="ORF">ICN82_04180</name>
</gene>
<dbReference type="Proteomes" id="UP000609121">
    <property type="component" value="Unassembled WGS sequence"/>
</dbReference>
<evidence type="ECO:0000256" key="2">
    <source>
        <dbReference type="ARBA" id="ARBA00022946"/>
    </source>
</evidence>
<dbReference type="Gene3D" id="1.10.3580.10">
    <property type="entry name" value="ATP12 ATPase"/>
    <property type="match status" value="1"/>
</dbReference>
<dbReference type="SUPFAM" id="SSF160909">
    <property type="entry name" value="ATP12-like"/>
    <property type="match status" value="1"/>
</dbReference>